<keyword evidence="3" id="KW-1185">Reference proteome</keyword>
<comment type="caution">
    <text evidence="2">The sequence shown here is derived from an EMBL/GenBank/DDBJ whole genome shotgun (WGS) entry which is preliminary data.</text>
</comment>
<organism evidence="2 3">
    <name type="scientific">Pseudonocardia sulfidoxydans NBRC 16205</name>
    <dbReference type="NCBI Taxonomy" id="1223511"/>
    <lineage>
        <taxon>Bacteria</taxon>
        <taxon>Bacillati</taxon>
        <taxon>Actinomycetota</taxon>
        <taxon>Actinomycetes</taxon>
        <taxon>Pseudonocardiales</taxon>
        <taxon>Pseudonocardiaceae</taxon>
        <taxon>Pseudonocardia</taxon>
    </lineage>
</organism>
<dbReference type="AlphaFoldDB" id="A0A511DP64"/>
<name>A0A511DP64_9PSEU</name>
<sequence>MSSTANRAVPAQQRTSIDQTSIDALQDVLETEHAALWAYSLVVAYLPTDLAERAREDSDAHRRLRGLIEQTLSDVGARPVSALPTYKPPTPVTDSATAQQLAVVAETDTLAAWRSVLERTTDTPLRAAALEALVSGTARCTRWRTSAGMTPVVPTFPGRTA</sequence>
<dbReference type="RefSeq" id="WP_246115394.1">
    <property type="nucleotide sequence ID" value="NZ_BJVJ01000099.1"/>
</dbReference>
<evidence type="ECO:0000259" key="1">
    <source>
        <dbReference type="Pfam" id="PF14530"/>
    </source>
</evidence>
<dbReference type="InterPro" id="IPR029447">
    <property type="entry name" value="DUF4439"/>
</dbReference>
<reference evidence="2 3" key="1">
    <citation type="submission" date="2019-07" db="EMBL/GenBank/DDBJ databases">
        <title>Whole genome shotgun sequence of Pseudonocardia sulfidoxydans NBRC 16205.</title>
        <authorList>
            <person name="Hosoyama A."/>
            <person name="Uohara A."/>
            <person name="Ohji S."/>
            <person name="Ichikawa N."/>
        </authorList>
    </citation>
    <scope>NUCLEOTIDE SEQUENCE [LARGE SCALE GENOMIC DNA]</scope>
    <source>
        <strain evidence="2 3">NBRC 16205</strain>
    </source>
</reference>
<dbReference type="Pfam" id="PF14530">
    <property type="entry name" value="DUF4439"/>
    <property type="match status" value="1"/>
</dbReference>
<dbReference type="EMBL" id="BJVJ01000099">
    <property type="protein sequence ID" value="GEL26602.1"/>
    <property type="molecule type" value="Genomic_DNA"/>
</dbReference>
<gene>
    <name evidence="2" type="ORF">PSU4_55560</name>
</gene>
<proteinExistence type="predicted"/>
<evidence type="ECO:0000313" key="2">
    <source>
        <dbReference type="EMBL" id="GEL26602.1"/>
    </source>
</evidence>
<feature type="domain" description="DUF4439" evidence="1">
    <location>
        <begin position="24"/>
        <end position="160"/>
    </location>
</feature>
<dbReference type="InterPro" id="IPR012347">
    <property type="entry name" value="Ferritin-like"/>
</dbReference>
<dbReference type="CDD" id="cd00657">
    <property type="entry name" value="Ferritin_like"/>
    <property type="match status" value="1"/>
</dbReference>
<dbReference type="InterPro" id="IPR009078">
    <property type="entry name" value="Ferritin-like_SF"/>
</dbReference>
<accession>A0A511DP64</accession>
<evidence type="ECO:0000313" key="3">
    <source>
        <dbReference type="Proteomes" id="UP000321685"/>
    </source>
</evidence>
<dbReference type="Gene3D" id="1.20.1260.10">
    <property type="match status" value="1"/>
</dbReference>
<protein>
    <recommendedName>
        <fullName evidence="1">DUF4439 domain-containing protein</fullName>
    </recommendedName>
</protein>
<dbReference type="Proteomes" id="UP000321685">
    <property type="component" value="Unassembled WGS sequence"/>
</dbReference>
<dbReference type="SUPFAM" id="SSF47240">
    <property type="entry name" value="Ferritin-like"/>
    <property type="match status" value="1"/>
</dbReference>